<dbReference type="SUPFAM" id="SSF53448">
    <property type="entry name" value="Nucleotide-diphospho-sugar transferases"/>
    <property type="match status" value="1"/>
</dbReference>
<feature type="transmembrane region" description="Helical" evidence="5">
    <location>
        <begin position="259"/>
        <end position="280"/>
    </location>
</feature>
<keyword evidence="5" id="KW-0812">Transmembrane</keyword>
<evidence type="ECO:0000256" key="2">
    <source>
        <dbReference type="ARBA" id="ARBA00006739"/>
    </source>
</evidence>
<dbReference type="PANTHER" id="PTHR43179:SF12">
    <property type="entry name" value="GALACTOFURANOSYLTRANSFERASE GLFT2"/>
    <property type="match status" value="1"/>
</dbReference>
<dbReference type="AlphaFoldDB" id="A0A6N7EPD3"/>
<name>A0A6N7EPD3_9MICO</name>
<dbReference type="RefSeq" id="WP_152196413.1">
    <property type="nucleotide sequence ID" value="NZ_VUKD01000005.1"/>
</dbReference>
<accession>A0A6N7EPD3</accession>
<keyword evidence="7" id="KW-1185">Reference proteome</keyword>
<dbReference type="EMBL" id="WHPC01000135">
    <property type="protein sequence ID" value="MPV38978.1"/>
    <property type="molecule type" value="Genomic_DNA"/>
</dbReference>
<evidence type="ECO:0000256" key="3">
    <source>
        <dbReference type="ARBA" id="ARBA00022676"/>
    </source>
</evidence>
<comment type="similarity">
    <text evidence="2">Belongs to the glycosyltransferase 2 family.</text>
</comment>
<dbReference type="Pfam" id="PF13641">
    <property type="entry name" value="Glyco_tranf_2_3"/>
    <property type="match status" value="1"/>
</dbReference>
<dbReference type="CDD" id="cd02526">
    <property type="entry name" value="GT2_RfbF_like"/>
    <property type="match status" value="1"/>
</dbReference>
<gene>
    <name evidence="6" type="ORF">GB881_18405</name>
</gene>
<comment type="caution">
    <text evidence="6">The sequence shown here is derived from an EMBL/GenBank/DDBJ whole genome shotgun (WGS) entry which is preliminary data.</text>
</comment>
<dbReference type="GO" id="GO:0016757">
    <property type="term" value="F:glycosyltransferase activity"/>
    <property type="evidence" value="ECO:0007669"/>
    <property type="project" value="UniProtKB-KW"/>
</dbReference>
<evidence type="ECO:0000256" key="5">
    <source>
        <dbReference type="SAM" id="Phobius"/>
    </source>
</evidence>
<dbReference type="PANTHER" id="PTHR43179">
    <property type="entry name" value="RHAMNOSYLTRANSFERASE WBBL"/>
    <property type="match status" value="1"/>
</dbReference>
<evidence type="ECO:0000313" key="6">
    <source>
        <dbReference type="EMBL" id="MPV38978.1"/>
    </source>
</evidence>
<evidence type="ECO:0000313" key="7">
    <source>
        <dbReference type="Proteomes" id="UP000437709"/>
    </source>
</evidence>
<sequence length="305" mass="33108">MTDEPTVVAVVVTHRPRPELVTPLLEALAAQCAHVVVVDNGSSAQAVADLRASGARLGVDVVALASNEGIAHAQNVGIARARELDADWVLLSDQDSLPAADMVEQLLAGARRATARGDRVAAVGPVSSDTRSSTEQMVYVSRRWGPRRARPDEVHDGLVDAAFLIASGCLIEAAALDEVGGMNADWFIDHVDLEWGLRARRAGYGLYAVTDAHLDHELGDRLTKLPGRAQEVHVHSPVRTYYLTRNTVLLIRSGLMSRAWSVGYVVWLAKYVAFNSLLAAPRRRRIPLMVRGLRDGLRGRVGPLR</sequence>
<keyword evidence="3" id="KW-0328">Glycosyltransferase</keyword>
<organism evidence="6 7">
    <name type="scientific">Georgenia subflava</name>
    <dbReference type="NCBI Taxonomy" id="1622177"/>
    <lineage>
        <taxon>Bacteria</taxon>
        <taxon>Bacillati</taxon>
        <taxon>Actinomycetota</taxon>
        <taxon>Actinomycetes</taxon>
        <taxon>Micrococcales</taxon>
        <taxon>Bogoriellaceae</taxon>
        <taxon>Georgenia</taxon>
    </lineage>
</organism>
<evidence type="ECO:0000256" key="1">
    <source>
        <dbReference type="ARBA" id="ARBA00004776"/>
    </source>
</evidence>
<keyword evidence="5" id="KW-0472">Membrane</keyword>
<proteinExistence type="inferred from homology"/>
<keyword evidence="5" id="KW-1133">Transmembrane helix</keyword>
<dbReference type="Gene3D" id="3.90.550.10">
    <property type="entry name" value="Spore Coat Polysaccharide Biosynthesis Protein SpsA, Chain A"/>
    <property type="match status" value="1"/>
</dbReference>
<protein>
    <submittedName>
        <fullName evidence="6">Glycosyltransferase</fullName>
    </submittedName>
</protein>
<dbReference type="OrthoDB" id="9771846at2"/>
<keyword evidence="4 6" id="KW-0808">Transferase</keyword>
<reference evidence="6 7" key="1">
    <citation type="submission" date="2019-10" db="EMBL/GenBank/DDBJ databases">
        <title>Georgenia wutianyii sp. nov. and Georgenia yuyongxinii sp. nov. isolated from plateau pika (Ochotona curzoniae) in the Qinghai-Tibet plateau of China.</title>
        <authorList>
            <person name="Tian Z."/>
        </authorList>
    </citation>
    <scope>NUCLEOTIDE SEQUENCE [LARGE SCALE GENOMIC DNA]</scope>
    <source>
        <strain evidence="6 7">JCM 19765</strain>
    </source>
</reference>
<dbReference type="Proteomes" id="UP000437709">
    <property type="component" value="Unassembled WGS sequence"/>
</dbReference>
<dbReference type="InterPro" id="IPR029044">
    <property type="entry name" value="Nucleotide-diphossugar_trans"/>
</dbReference>
<evidence type="ECO:0000256" key="4">
    <source>
        <dbReference type="ARBA" id="ARBA00022679"/>
    </source>
</evidence>
<comment type="pathway">
    <text evidence="1">Cell wall biogenesis; cell wall polysaccharide biosynthesis.</text>
</comment>